<keyword evidence="1" id="KW-0813">Transport</keyword>
<feature type="transmembrane region" description="Helical" evidence="2">
    <location>
        <begin position="54"/>
        <end position="81"/>
    </location>
</feature>
<sequence length="327" mass="35724">MIKPKKRHTRLKSFVDNPSKSLWTLAIPIIAGMGIQTLYSIVDMIFIGKLSGDAIAAVAFNFPIFFFVMGISFGLGSGVTASIARFIGSDDKVNADNAAEHAVMLAFAISAILTSLGLLYGRQILLKIGCTPDVLPQAWEYLKVSCYGLSFGVFSGFFRSILAGEGDMKFPMILAGIGTVLNIILDPIFIFTLNFGVSGAAWATTISQMIICIIFIYVLFFKDHAYVQFKLRDFKPSYFILFDIVKVGLPSSISMIVMALGQLIFNRMLATFSTSAVAAYQVAGRIDMVVFLPIFGIASALTTIVGMFFGANEIDKIKYITKYGISR</sequence>
<feature type="non-terminal residue" evidence="3">
    <location>
        <position position="327"/>
    </location>
</feature>
<keyword evidence="2" id="KW-0472">Membrane</keyword>
<dbReference type="PANTHER" id="PTHR43298:SF2">
    <property type="entry name" value="FMN_FAD EXPORTER YEEO-RELATED"/>
    <property type="match status" value="1"/>
</dbReference>
<dbReference type="EMBL" id="UINC01045098">
    <property type="protein sequence ID" value="SVB51441.1"/>
    <property type="molecule type" value="Genomic_DNA"/>
</dbReference>
<dbReference type="GO" id="GO:0015297">
    <property type="term" value="F:antiporter activity"/>
    <property type="evidence" value="ECO:0007669"/>
    <property type="project" value="InterPro"/>
</dbReference>
<feature type="transmembrane region" description="Helical" evidence="2">
    <location>
        <begin position="199"/>
        <end position="220"/>
    </location>
</feature>
<dbReference type="InterPro" id="IPR050222">
    <property type="entry name" value="MATE_MdtK"/>
</dbReference>
<dbReference type="NCBIfam" id="TIGR00797">
    <property type="entry name" value="matE"/>
    <property type="match status" value="1"/>
</dbReference>
<dbReference type="GO" id="GO:0005886">
    <property type="term" value="C:plasma membrane"/>
    <property type="evidence" value="ECO:0007669"/>
    <property type="project" value="TreeGrafter"/>
</dbReference>
<keyword evidence="2" id="KW-0812">Transmembrane</keyword>
<dbReference type="InterPro" id="IPR002528">
    <property type="entry name" value="MATE_fam"/>
</dbReference>
<feature type="transmembrane region" description="Helical" evidence="2">
    <location>
        <begin position="290"/>
        <end position="311"/>
    </location>
</feature>
<dbReference type="GO" id="GO:0042910">
    <property type="term" value="F:xenobiotic transmembrane transporter activity"/>
    <property type="evidence" value="ECO:0007669"/>
    <property type="project" value="InterPro"/>
</dbReference>
<dbReference type="Pfam" id="PF01554">
    <property type="entry name" value="MatE"/>
    <property type="match status" value="2"/>
</dbReference>
<organism evidence="3">
    <name type="scientific">marine metagenome</name>
    <dbReference type="NCBI Taxonomy" id="408172"/>
    <lineage>
        <taxon>unclassified sequences</taxon>
        <taxon>metagenomes</taxon>
        <taxon>ecological metagenomes</taxon>
    </lineage>
</organism>
<evidence type="ECO:0000313" key="3">
    <source>
        <dbReference type="EMBL" id="SVB51441.1"/>
    </source>
</evidence>
<dbReference type="PANTHER" id="PTHR43298">
    <property type="entry name" value="MULTIDRUG RESISTANCE PROTEIN NORM-RELATED"/>
    <property type="match status" value="1"/>
</dbReference>
<proteinExistence type="predicted"/>
<evidence type="ECO:0008006" key="4">
    <source>
        <dbReference type="Google" id="ProtNLM"/>
    </source>
</evidence>
<feature type="transmembrane region" description="Helical" evidence="2">
    <location>
        <begin position="21"/>
        <end position="42"/>
    </location>
</feature>
<feature type="transmembrane region" description="Helical" evidence="2">
    <location>
        <begin position="170"/>
        <end position="193"/>
    </location>
</feature>
<protein>
    <recommendedName>
        <fullName evidence="4">Polysaccharide biosynthesis protein C-terminal domain-containing protein</fullName>
    </recommendedName>
</protein>
<evidence type="ECO:0000256" key="1">
    <source>
        <dbReference type="ARBA" id="ARBA00022448"/>
    </source>
</evidence>
<accession>A0A382ENC2</accession>
<name>A0A382ENC2_9ZZZZ</name>
<reference evidence="3" key="1">
    <citation type="submission" date="2018-05" db="EMBL/GenBank/DDBJ databases">
        <authorList>
            <person name="Lanie J.A."/>
            <person name="Ng W.-L."/>
            <person name="Kazmierczak K.M."/>
            <person name="Andrzejewski T.M."/>
            <person name="Davidsen T.M."/>
            <person name="Wayne K.J."/>
            <person name="Tettelin H."/>
            <person name="Glass J.I."/>
            <person name="Rusch D."/>
            <person name="Podicherti R."/>
            <person name="Tsui H.-C.T."/>
            <person name="Winkler M.E."/>
        </authorList>
    </citation>
    <scope>NUCLEOTIDE SEQUENCE</scope>
</reference>
<gene>
    <name evidence="3" type="ORF">METZ01_LOCUS204295</name>
</gene>
<dbReference type="AlphaFoldDB" id="A0A382ENC2"/>
<keyword evidence="2" id="KW-1133">Transmembrane helix</keyword>
<feature type="transmembrane region" description="Helical" evidence="2">
    <location>
        <begin position="102"/>
        <end position="121"/>
    </location>
</feature>
<feature type="transmembrane region" description="Helical" evidence="2">
    <location>
        <begin position="240"/>
        <end position="265"/>
    </location>
</feature>
<evidence type="ECO:0000256" key="2">
    <source>
        <dbReference type="SAM" id="Phobius"/>
    </source>
</evidence>
<feature type="transmembrane region" description="Helical" evidence="2">
    <location>
        <begin position="141"/>
        <end position="158"/>
    </location>
</feature>